<dbReference type="InterPro" id="IPR042243">
    <property type="entry name" value="HypD_1"/>
</dbReference>
<evidence type="ECO:0000256" key="3">
    <source>
        <dbReference type="ARBA" id="ARBA00023004"/>
    </source>
</evidence>
<keyword evidence="5" id="KW-1185">Reference proteome</keyword>
<evidence type="ECO:0000313" key="4">
    <source>
        <dbReference type="EMBL" id="TEB06930.1"/>
    </source>
</evidence>
<dbReference type="Proteomes" id="UP000298324">
    <property type="component" value="Unassembled WGS sequence"/>
</dbReference>
<name>A0A4Y7RDW0_9FIRM</name>
<evidence type="ECO:0000313" key="5">
    <source>
        <dbReference type="Proteomes" id="UP000298324"/>
    </source>
</evidence>
<reference evidence="4 5" key="1">
    <citation type="journal article" date="2018" name="Environ. Microbiol.">
        <title>Novel energy conservation strategies and behaviour of Pelotomaculum schinkii driving syntrophic propionate catabolism.</title>
        <authorList>
            <person name="Hidalgo-Ahumada C.A.P."/>
            <person name="Nobu M.K."/>
            <person name="Narihiro T."/>
            <person name="Tamaki H."/>
            <person name="Liu W.T."/>
            <person name="Kamagata Y."/>
            <person name="Stams A.J.M."/>
            <person name="Imachi H."/>
            <person name="Sousa D.Z."/>
        </authorList>
    </citation>
    <scope>NUCLEOTIDE SEQUENCE [LARGE SCALE GENOMIC DNA]</scope>
    <source>
        <strain evidence="4 5">HH</strain>
    </source>
</reference>
<gene>
    <name evidence="4" type="primary">hypD</name>
    <name evidence="4" type="ORF">Psch_00464</name>
</gene>
<protein>
    <submittedName>
        <fullName evidence="4">Hydrogenase expression/formation protein HypD</fullName>
    </submittedName>
</protein>
<evidence type="ECO:0000256" key="1">
    <source>
        <dbReference type="ARBA" id="ARBA00007888"/>
    </source>
</evidence>
<dbReference type="PIRSF" id="PIRSF005622">
    <property type="entry name" value="Hydrgn_mat_hypD"/>
    <property type="match status" value="1"/>
</dbReference>
<dbReference type="PANTHER" id="PTHR30149:SF0">
    <property type="entry name" value="HYDROGENASE MATURATION FACTOR HYPD"/>
    <property type="match status" value="1"/>
</dbReference>
<dbReference type="Pfam" id="PF01924">
    <property type="entry name" value="HypD"/>
    <property type="match status" value="1"/>
</dbReference>
<sequence>MHEAEIVQLLISEIKKCEKPLAFMEVCGTHTMAISRYGLREVLPDNIKLLSGPGCPVCVTANRDIDIAIAFAGIPGLILTTFGDMIRVPGSKSSLARERAEGRDVRVVYSILEALEIARQNPAREVVFYAVGFETTAPSTAFGIMEAKKDALKNFSVICMHKTLPNALRALLDSGELGINGFLLPGHVSAIIGAKVYGFLAQEYGIGGAVTGFEPRDILGSILKLIRQQTAGPLIENEYRRVVKDNGNQAALQGMNQVFTACNSDWRGLGIISDSGLAIKADWQEYDALHRFEVKVDEPVEHQGCSCGDILRGVKLPAACPMFGVACTPENPIGPCMVSSEGSCAAHYRYRE</sequence>
<evidence type="ECO:0000256" key="2">
    <source>
        <dbReference type="ARBA" id="ARBA00022723"/>
    </source>
</evidence>
<dbReference type="PANTHER" id="PTHR30149">
    <property type="entry name" value="HYDROGENASE PROTEIN ASSEMBLY PROTEIN HYPD"/>
    <property type="match status" value="1"/>
</dbReference>
<keyword evidence="3" id="KW-0408">Iron</keyword>
<dbReference type="GO" id="GO:0051539">
    <property type="term" value="F:4 iron, 4 sulfur cluster binding"/>
    <property type="evidence" value="ECO:0007669"/>
    <property type="project" value="TreeGrafter"/>
</dbReference>
<keyword evidence="2" id="KW-0479">Metal-binding</keyword>
<organism evidence="4 5">
    <name type="scientific">Pelotomaculum schinkii</name>
    <dbReference type="NCBI Taxonomy" id="78350"/>
    <lineage>
        <taxon>Bacteria</taxon>
        <taxon>Bacillati</taxon>
        <taxon>Bacillota</taxon>
        <taxon>Clostridia</taxon>
        <taxon>Eubacteriales</taxon>
        <taxon>Desulfotomaculaceae</taxon>
        <taxon>Pelotomaculum</taxon>
    </lineage>
</organism>
<comment type="similarity">
    <text evidence="1">Belongs to the HypD family.</text>
</comment>
<dbReference type="Gene3D" id="3.40.50.11750">
    <property type="entry name" value="HypD, alpha/beta domain 1"/>
    <property type="match status" value="2"/>
</dbReference>
<comment type="caution">
    <text evidence="4">The sequence shown here is derived from an EMBL/GenBank/DDBJ whole genome shotgun (WGS) entry which is preliminary data.</text>
</comment>
<dbReference type="GO" id="GO:0051604">
    <property type="term" value="P:protein maturation"/>
    <property type="evidence" value="ECO:0007669"/>
    <property type="project" value="TreeGrafter"/>
</dbReference>
<accession>A0A4Y7RDW0</accession>
<dbReference type="Gene3D" id="6.10.20.100">
    <property type="match status" value="1"/>
</dbReference>
<dbReference type="GO" id="GO:0070025">
    <property type="term" value="F:carbon monoxide binding"/>
    <property type="evidence" value="ECO:0007669"/>
    <property type="project" value="TreeGrafter"/>
</dbReference>
<dbReference type="AlphaFoldDB" id="A0A4Y7RDW0"/>
<dbReference type="EMBL" id="QFGA01000001">
    <property type="protein sequence ID" value="TEB06930.1"/>
    <property type="molecule type" value="Genomic_DNA"/>
</dbReference>
<dbReference type="InterPro" id="IPR042244">
    <property type="entry name" value="HypD_2_sf"/>
</dbReference>
<proteinExistence type="inferred from homology"/>
<dbReference type="GO" id="GO:0005506">
    <property type="term" value="F:iron ion binding"/>
    <property type="evidence" value="ECO:0007669"/>
    <property type="project" value="TreeGrafter"/>
</dbReference>
<dbReference type="NCBIfam" id="TIGR00075">
    <property type="entry name" value="hypD"/>
    <property type="match status" value="1"/>
</dbReference>
<dbReference type="RefSeq" id="WP_134218455.1">
    <property type="nucleotide sequence ID" value="NZ_QFGA01000001.1"/>
</dbReference>
<dbReference type="InterPro" id="IPR002780">
    <property type="entry name" value="Hyd_form_HypD"/>
</dbReference>